<dbReference type="HOGENOM" id="CLU_1406344_0_0_11"/>
<sequence length="193" mass="20185">MESEPQIELQTRIVMGTQIGADSRQHTPDPPPLVVRHFLDGTGTEVAVALQTEIAADTAPGVTDETAAAVPARQAAGIAQDIHMAHQRRLAGAQRQETGTEPAASDTASAAARQDIVAEPPNIAVRRVEPSEPEPARIAGWADILLPEDMPCPAVWAQLAAPTTTALAPRTAVAPRSSPRHDTEPADTAVPSA</sequence>
<reference evidence="2 3" key="1">
    <citation type="journal article" date="2013" name="Genome Announc.">
        <title>Complete Genome Sequence of the Probiotic Bifidobacterium thermophilum Strain RBL67.</title>
        <authorList>
            <person name="Jans C."/>
            <person name="Lacroix C."/>
            <person name="Follador R."/>
            <person name="Stevens M.J."/>
        </authorList>
    </citation>
    <scope>NUCLEOTIDE SEQUENCE [LARGE SCALE GENOMIC DNA]</scope>
    <source>
        <strain evidence="2 3">RBL67</strain>
    </source>
</reference>
<dbReference type="KEGG" id="btp:D805_0278"/>
<evidence type="ECO:0000256" key="1">
    <source>
        <dbReference type="SAM" id="MobiDB-lite"/>
    </source>
</evidence>
<accession>M4RAU1</accession>
<name>M4RAU1_9BIFI</name>
<feature type="region of interest" description="Disordered" evidence="1">
    <location>
        <begin position="167"/>
        <end position="193"/>
    </location>
</feature>
<proteinExistence type="predicted"/>
<feature type="compositionally biased region" description="Low complexity" evidence="1">
    <location>
        <begin position="103"/>
        <end position="112"/>
    </location>
</feature>
<evidence type="ECO:0000313" key="3">
    <source>
        <dbReference type="Proteomes" id="UP000011835"/>
    </source>
</evidence>
<evidence type="ECO:0000313" key="2">
    <source>
        <dbReference type="EMBL" id="AGH40545.1"/>
    </source>
</evidence>
<gene>
    <name evidence="2" type="ORF">D805_0278</name>
</gene>
<dbReference type="Proteomes" id="UP000011835">
    <property type="component" value="Chromosome"/>
</dbReference>
<feature type="region of interest" description="Disordered" evidence="1">
    <location>
        <begin position="88"/>
        <end position="136"/>
    </location>
</feature>
<organism evidence="2 3">
    <name type="scientific">Bifidobacterium thermophilum RBL67</name>
    <dbReference type="NCBI Taxonomy" id="1254439"/>
    <lineage>
        <taxon>Bacteria</taxon>
        <taxon>Bacillati</taxon>
        <taxon>Actinomycetota</taxon>
        <taxon>Actinomycetes</taxon>
        <taxon>Bifidobacteriales</taxon>
        <taxon>Bifidobacteriaceae</taxon>
        <taxon>Bifidobacterium</taxon>
    </lineage>
</organism>
<dbReference type="AlphaFoldDB" id="M4RAU1"/>
<dbReference type="EMBL" id="CP004346">
    <property type="protein sequence ID" value="AGH40545.1"/>
    <property type="molecule type" value="Genomic_DNA"/>
</dbReference>
<keyword evidence="3" id="KW-1185">Reference proteome</keyword>
<feature type="compositionally biased region" description="Low complexity" evidence="1">
    <location>
        <begin position="167"/>
        <end position="176"/>
    </location>
</feature>
<protein>
    <submittedName>
        <fullName evidence="2">Uncharacterized protein</fullName>
    </submittedName>
</protein>